<feature type="compositionally biased region" description="Low complexity" evidence="4">
    <location>
        <begin position="1034"/>
        <end position="1055"/>
    </location>
</feature>
<protein>
    <submittedName>
        <fullName evidence="6">Bcl9 like</fullName>
    </submittedName>
</protein>
<evidence type="ECO:0000259" key="5">
    <source>
        <dbReference type="Pfam" id="PF11502"/>
    </source>
</evidence>
<feature type="compositionally biased region" description="Polar residues" evidence="4">
    <location>
        <begin position="289"/>
        <end position="298"/>
    </location>
</feature>
<dbReference type="GO" id="GO:0008013">
    <property type="term" value="F:beta-catenin binding"/>
    <property type="evidence" value="ECO:0007669"/>
    <property type="project" value="InterPro"/>
</dbReference>
<feature type="region of interest" description="Disordered" evidence="4">
    <location>
        <begin position="1032"/>
        <end position="1085"/>
    </location>
</feature>
<feature type="region of interest" description="Disordered" evidence="4">
    <location>
        <begin position="38"/>
        <end position="147"/>
    </location>
</feature>
<evidence type="ECO:0000313" key="6">
    <source>
        <dbReference type="Ensembl" id="ENSECRP00000019026.1"/>
    </source>
</evidence>
<reference evidence="6" key="1">
    <citation type="submission" date="2021-06" db="EMBL/GenBank/DDBJ databases">
        <authorList>
            <consortium name="Wellcome Sanger Institute Data Sharing"/>
        </authorList>
    </citation>
    <scope>NUCLEOTIDE SEQUENCE [LARGE SCALE GENOMIC DNA]</scope>
</reference>
<dbReference type="InterPro" id="IPR024670">
    <property type="entry name" value="BCL9_beta-catenin-bd_dom"/>
</dbReference>
<reference evidence="6" key="2">
    <citation type="submission" date="2025-08" db="UniProtKB">
        <authorList>
            <consortium name="Ensembl"/>
        </authorList>
    </citation>
    <scope>IDENTIFICATION</scope>
</reference>
<dbReference type="InterPro" id="IPR015668">
    <property type="entry name" value="Bcl-9/Bcl-9l"/>
</dbReference>
<feature type="region of interest" description="Disordered" evidence="4">
    <location>
        <begin position="783"/>
        <end position="828"/>
    </location>
</feature>
<dbReference type="PANTHER" id="PTHR15185">
    <property type="entry name" value="BCL9"/>
    <property type="match status" value="1"/>
</dbReference>
<feature type="compositionally biased region" description="Low complexity" evidence="4">
    <location>
        <begin position="452"/>
        <end position="461"/>
    </location>
</feature>
<accession>A0A8C4XBM3</accession>
<name>A0A8C4XBM3_ERPCA</name>
<gene>
    <name evidence="6" type="primary">BCL9L</name>
</gene>
<dbReference type="Pfam" id="PF11502">
    <property type="entry name" value="BCL9"/>
    <property type="match status" value="1"/>
</dbReference>
<feature type="region of interest" description="Disordered" evidence="4">
    <location>
        <begin position="286"/>
        <end position="403"/>
    </location>
</feature>
<dbReference type="GO" id="GO:1990907">
    <property type="term" value="C:beta-catenin-TCF complex"/>
    <property type="evidence" value="ECO:0007669"/>
    <property type="project" value="TreeGrafter"/>
</dbReference>
<sequence length="1385" mass="145119">MSSTELVILCQVMPLGEPRKLQTEGGAPAWWSTSLPQVSASQMHPDNKLNNHGKQVSSSGQSQHQNVTQGPACSLGSKGIRSGGHGSSKVAQVSPGNAGLKSSGQSVSGVGALKGRAKRERSISVDSGDQREALASAGESELKEGVMRRKRRCVLEKKQPYSGDEWCSGAESEEEEEKPLAAALRDPLVSVPPQAGPGANALSGLAESGSSTAELGTGLLSELGSATKPMQQIVYVFTTNLANSAAEAVIQGRADSIIAFHQQNVPRAKLEQVCTLYFLTLCTPPGGTPKSQSSTPQPASVGAAVQHNPLGTPLSAGPPDTTEEPHKEMSPPSATGGGANGPTASSGNGLQARAGDLAGGPVTSPPPHLGDSNPGSGSGTVLRPRSRPGNAEGLSKEQLEHRERSLQTLRDIERLLLRNNMAAGTDMSNNTGAGGAEDLGQQDPPPPMHLGPPSNSSQPSNKKYEEPLQSMLSQTQNLGVCMDEGPMGPHIHPHCLPPHSSPSAMDMGLMMGPEGLTPEQIAWRKLQDEYYQEKRRKQELHVHPRMGAGGGPEMGLIMRGPPPPYHSKAGEPWPPGGPGSRFIEMQHEGSRGPRFHPGTQMSRMPVGPSGGFGGMPLETMGPIQRTPGRAGIPWIDDMPPMGGPPGSFPAYPGQHTGDPRVREEVFRIMEKRQLHGLQRHMGVTLEMERMAQQQQQVPVGSVGDPIDFPGSRAMLDSPMAHSGGPPMDISLSLLSQKIRGGGVGGPIGDIMSPEEITRRPPPQNGMGSMMAAAGPSSSNKMISGGSPFPNQGPFSGETGGYQPQDMGNPNVAQPQDLFASDQQGPPMPMSLTSRLSHMPMQSHGSRTGNFGGRRSSDLTITINQMDSPGMAHQLKSPPLNHTHSPMASPSTSGLKSPQLTSLGGGGPQNSGPPSASIKSPQVMGPSSLGVRSPSGSPNRLKSPSVPTPSPGWTSSPKTAVGSPGLTQANKSGVVQPGAINPSMPFTSSPDAAPSQNPLSLIMSQMSKYAMPSSTPLYHDAIKTIATSDDELLPERPLLPGSGGNHLPPQLHLPPHTSADSQSPMGMGHPGQPPLSHDPTGPMMPSPPMNLAPMNAMLMSAGAQEPAGPRNGSPMLSQGQIGGFPRLQPPQPGPMQSPGLVLAQTFHPGMSLPPPDDDLPPQAGQMPLLGKNLPHSRAPSDPYPPMPQGVASVLGDPDLSEVIRPTPSGIPEFDLSRIIPSEKPSSTLQYFPKSEPRQPHKPPQVPPSNPHLINLQNMMVEQQSLPPPSRPGLGLPVMQGQSPGPGAPRNMAGLPVCHPGHMMSRTGMPPPQQSMMGNNLHPHHGMMSPHQQSLLMMQAKQRSVSMSGDMYGPQGPLMGPPQPGMMRHRSVSLDGYGPGGMANLPF</sequence>
<dbReference type="GO" id="GO:0045944">
    <property type="term" value="P:positive regulation of transcription by RNA polymerase II"/>
    <property type="evidence" value="ECO:0007669"/>
    <property type="project" value="TreeGrafter"/>
</dbReference>
<dbReference type="PANTHER" id="PTHR15185:SF3">
    <property type="entry name" value="B-CELL CLL_LYMPHOMA 9-LIKE PROTEIN"/>
    <property type="match status" value="1"/>
</dbReference>
<proteinExistence type="inferred from homology"/>
<reference evidence="6" key="3">
    <citation type="submission" date="2025-09" db="UniProtKB">
        <authorList>
            <consortium name="Ensembl"/>
        </authorList>
    </citation>
    <scope>IDENTIFICATION</scope>
</reference>
<dbReference type="GO" id="GO:0003713">
    <property type="term" value="F:transcription coactivator activity"/>
    <property type="evidence" value="ECO:0007669"/>
    <property type="project" value="InterPro"/>
</dbReference>
<feature type="domain" description="B-cell lymphoma 9 beta-catenin binding" evidence="5">
    <location>
        <begin position="393"/>
        <end position="424"/>
    </location>
</feature>
<dbReference type="Gene3D" id="3.30.40.10">
    <property type="entry name" value="Zinc/RING finger domain, C3HC4 (zinc finger)"/>
    <property type="match status" value="1"/>
</dbReference>
<comment type="subcellular location">
    <subcellularLocation>
        <location evidence="1">Nucleus</location>
    </subcellularLocation>
</comment>
<keyword evidence="3" id="KW-0539">Nucleus</keyword>
<feature type="compositionally biased region" description="Polar residues" evidence="4">
    <location>
        <begin position="89"/>
        <end position="108"/>
    </location>
</feature>
<evidence type="ECO:0000256" key="1">
    <source>
        <dbReference type="ARBA" id="ARBA00004123"/>
    </source>
</evidence>
<feature type="compositionally biased region" description="Polar residues" evidence="4">
    <location>
        <begin position="879"/>
        <end position="900"/>
    </location>
</feature>
<evidence type="ECO:0000256" key="4">
    <source>
        <dbReference type="SAM" id="MobiDB-lite"/>
    </source>
</evidence>
<keyword evidence="7" id="KW-1185">Reference proteome</keyword>
<dbReference type="GO" id="GO:0060070">
    <property type="term" value="P:canonical Wnt signaling pathway"/>
    <property type="evidence" value="ECO:0007669"/>
    <property type="project" value="InterPro"/>
</dbReference>
<feature type="compositionally biased region" description="Basic and acidic residues" evidence="4">
    <location>
        <begin position="394"/>
        <end position="403"/>
    </location>
</feature>
<feature type="region of interest" description="Disordered" evidence="4">
    <location>
        <begin position="1220"/>
        <end position="1249"/>
    </location>
</feature>
<feature type="region of interest" description="Disordered" evidence="4">
    <location>
        <begin position="868"/>
        <end position="970"/>
    </location>
</feature>
<feature type="compositionally biased region" description="Basic and acidic residues" evidence="4">
    <location>
        <begin position="120"/>
        <end position="132"/>
    </location>
</feature>
<dbReference type="Ensembl" id="ENSECRT00000019417.1">
    <property type="protein sequence ID" value="ENSECRP00000019026.1"/>
    <property type="gene ID" value="ENSECRG00000012719.1"/>
</dbReference>
<dbReference type="Proteomes" id="UP000694620">
    <property type="component" value="Chromosome 9"/>
</dbReference>
<feature type="compositionally biased region" description="Polar residues" evidence="4">
    <location>
        <begin position="38"/>
        <end position="71"/>
    </location>
</feature>
<evidence type="ECO:0000256" key="3">
    <source>
        <dbReference type="ARBA" id="ARBA00023242"/>
    </source>
</evidence>
<dbReference type="InterPro" id="IPR013083">
    <property type="entry name" value="Znf_RING/FYVE/PHD"/>
</dbReference>
<dbReference type="GeneTree" id="ENSGT00730000110915"/>
<feature type="region of interest" description="Disordered" evidence="4">
    <location>
        <begin position="424"/>
        <end position="466"/>
    </location>
</feature>
<comment type="similarity">
    <text evidence="2">Belongs to the BCL9 family.</text>
</comment>
<evidence type="ECO:0000256" key="2">
    <source>
        <dbReference type="ARBA" id="ARBA00009200"/>
    </source>
</evidence>
<organism evidence="6 7">
    <name type="scientific">Erpetoichthys calabaricus</name>
    <name type="common">Rope fish</name>
    <name type="synonym">Calamoichthys calabaricus</name>
    <dbReference type="NCBI Taxonomy" id="27687"/>
    <lineage>
        <taxon>Eukaryota</taxon>
        <taxon>Metazoa</taxon>
        <taxon>Chordata</taxon>
        <taxon>Craniata</taxon>
        <taxon>Vertebrata</taxon>
        <taxon>Euteleostomi</taxon>
        <taxon>Actinopterygii</taxon>
        <taxon>Polypteriformes</taxon>
        <taxon>Polypteridae</taxon>
        <taxon>Erpetoichthys</taxon>
    </lineage>
</organism>
<evidence type="ECO:0000313" key="7">
    <source>
        <dbReference type="Proteomes" id="UP000694620"/>
    </source>
</evidence>
<dbReference type="GO" id="GO:0030512">
    <property type="term" value="P:negative regulation of transforming growth factor beta receptor signaling pathway"/>
    <property type="evidence" value="ECO:0007669"/>
    <property type="project" value="TreeGrafter"/>
</dbReference>